<dbReference type="Gene3D" id="2.60.120.650">
    <property type="entry name" value="Cupin"/>
    <property type="match status" value="1"/>
</dbReference>
<evidence type="ECO:0000313" key="6">
    <source>
        <dbReference type="Proteomes" id="UP000199501"/>
    </source>
</evidence>
<proteinExistence type="predicted"/>
<dbReference type="STRING" id="1271860.SAMN05216174_101670"/>
<dbReference type="Pfam" id="PF08007">
    <property type="entry name" value="JmjC_2"/>
    <property type="match status" value="1"/>
</dbReference>
<dbReference type="OrthoDB" id="9764016at2"/>
<organism evidence="5 6">
    <name type="scientific">Actinokineospora iranica</name>
    <dbReference type="NCBI Taxonomy" id="1271860"/>
    <lineage>
        <taxon>Bacteria</taxon>
        <taxon>Bacillati</taxon>
        <taxon>Actinomycetota</taxon>
        <taxon>Actinomycetes</taxon>
        <taxon>Pseudonocardiales</taxon>
        <taxon>Pseudonocardiaceae</taxon>
        <taxon>Actinokineospora</taxon>
    </lineage>
</organism>
<dbReference type="PANTHER" id="PTHR13096:SF8">
    <property type="entry name" value="RIBOSOMAL OXYGENASE 1"/>
    <property type="match status" value="1"/>
</dbReference>
<dbReference type="Proteomes" id="UP000199501">
    <property type="component" value="Unassembled WGS sequence"/>
</dbReference>
<keyword evidence="6" id="KW-1185">Reference proteome</keyword>
<dbReference type="GO" id="GO:0046872">
    <property type="term" value="F:metal ion binding"/>
    <property type="evidence" value="ECO:0007669"/>
    <property type="project" value="UniProtKB-KW"/>
</dbReference>
<reference evidence="6" key="1">
    <citation type="submission" date="2016-10" db="EMBL/GenBank/DDBJ databases">
        <authorList>
            <person name="Varghese N."/>
            <person name="Submissions S."/>
        </authorList>
    </citation>
    <scope>NUCLEOTIDE SEQUENCE [LARGE SCALE GENOMIC DNA]</scope>
    <source>
        <strain evidence="6">IBRC-M 10403</strain>
    </source>
</reference>
<evidence type="ECO:0000256" key="2">
    <source>
        <dbReference type="ARBA" id="ARBA00022723"/>
    </source>
</evidence>
<comment type="cofactor">
    <cofactor evidence="1">
        <name>Fe(2+)</name>
        <dbReference type="ChEBI" id="CHEBI:29033"/>
    </cofactor>
</comment>
<keyword evidence="2" id="KW-0479">Metal-binding</keyword>
<dbReference type="PROSITE" id="PS51184">
    <property type="entry name" value="JMJC"/>
    <property type="match status" value="1"/>
</dbReference>
<feature type="domain" description="JmjC" evidence="4">
    <location>
        <begin position="88"/>
        <end position="241"/>
    </location>
</feature>
<name>A0A1G6K2T9_9PSEU</name>
<dbReference type="SUPFAM" id="SSF51197">
    <property type="entry name" value="Clavaminate synthase-like"/>
    <property type="match status" value="1"/>
</dbReference>
<dbReference type="InterPro" id="IPR039994">
    <property type="entry name" value="NO66-like"/>
</dbReference>
<dbReference type="PANTHER" id="PTHR13096">
    <property type="entry name" value="MINA53 MYC INDUCED NUCLEAR ANTIGEN"/>
    <property type="match status" value="1"/>
</dbReference>
<evidence type="ECO:0000256" key="3">
    <source>
        <dbReference type="ARBA" id="ARBA00023004"/>
    </source>
</evidence>
<dbReference type="AlphaFoldDB" id="A0A1G6K2T9"/>
<accession>A0A1G6K2T9</accession>
<gene>
    <name evidence="5" type="ORF">SAMN05216174_101670</name>
</gene>
<sequence>MKHLAVELFQIALGWDGPQKLGREFALGHLGDTGLCSRLLTPSKLLDVVMRRSLAAPQIRCLQNGTDLSPDSYMGSQINGMPMVDMQAVGRLLRSGCTIVLDAVDLFDPTMEVACRALQWWSHELVQVNCYLTTGSAPGFPLHWDDHDVLIVQLSGEKTWEVRGPSRVAPLYRDAEPNTAPSANVIWSGSMLPGDVMHIPRGHWHQATRTDRADGHSLHATFGITKRTGVDWLLWLADHSREHELFRHDLDRWDTKLEGQPNAAQLEDEFEALRKRFTPDTYLSSREHQQRPSRHVATHNVFGPPTSVVCVTDFPPDIKPCGDTIEVLAVGKRLTFAARAEPALRRLLSGHPETIEQVGNDTGLDATILAETLVEEGLCAELTDELAAGYQGLVTGLDRPTTR</sequence>
<evidence type="ECO:0000259" key="4">
    <source>
        <dbReference type="PROSITE" id="PS51184"/>
    </source>
</evidence>
<dbReference type="InterPro" id="IPR003347">
    <property type="entry name" value="JmjC_dom"/>
</dbReference>
<dbReference type="RefSeq" id="WP_091448000.1">
    <property type="nucleotide sequence ID" value="NZ_FMZZ01000001.1"/>
</dbReference>
<keyword evidence="3" id="KW-0408">Iron</keyword>
<evidence type="ECO:0000313" key="5">
    <source>
        <dbReference type="EMBL" id="SDC24935.1"/>
    </source>
</evidence>
<protein>
    <submittedName>
        <fullName evidence="5">Cupin superfamily protein</fullName>
    </submittedName>
</protein>
<dbReference type="EMBL" id="FMZZ01000001">
    <property type="protein sequence ID" value="SDC24935.1"/>
    <property type="molecule type" value="Genomic_DNA"/>
</dbReference>
<evidence type="ECO:0000256" key="1">
    <source>
        <dbReference type="ARBA" id="ARBA00001954"/>
    </source>
</evidence>